<sequence>MHWKPKQISNVQWKKFVEGDRVPELLRPHSDVRGGGGGARTAPEAVPGNGAVNGAVNGAGRRGNGALPGADRERERQRRAQGKDDGHVRAERMELRGQPTPPPPNHPPPPAPAPPSPPGHGMPGVAGSGGGGSGGGGKSGGSKVRGVPPSFGYVKRTTSSSGSGGSKGEARTAQVAAVPRTKLKASTRADALQTQVSGGTQTCTSDYKSYSLTGPAASQLSQSVRDRLMQGSHSLPRNATSAAAAADYPSSTGPHRPFRPSDGSLSDSNYTDLQSYYSSPAYSSWLRHSSHGSTTLPTRSKYEGMSEADSMESLSSLPALQQHRASLTHPRLLARDSARLNRSNSIRSTKSEKMYLQRGGGGGGCEDGGGGGGNALGAMSALGSLGSLAALGSSPSSHHLLAMGMGPVPHHHQSQPTSPTAGQLAQGASRFNYTMASISASASSHGISRASMSPYSGMTKARDDDVHGSSVSLVSTASSLYSTPEDKHAHEIRKLRKELNDAQEKVHTLTSQLSTNVSA</sequence>
<keyword evidence="1" id="KW-0175">Coiled coil</keyword>
<feature type="region of interest" description="Disordered" evidence="2">
    <location>
        <begin position="16"/>
        <end position="270"/>
    </location>
</feature>
<dbReference type="InterPro" id="IPR039041">
    <property type="entry name" value="Nav/unc-53"/>
</dbReference>
<feature type="compositionally biased region" description="Polar residues" evidence="2">
    <location>
        <begin position="231"/>
        <end position="241"/>
    </location>
</feature>
<evidence type="ECO:0000256" key="1">
    <source>
        <dbReference type="SAM" id="Coils"/>
    </source>
</evidence>
<protein>
    <submittedName>
        <fullName evidence="3">Protein sickie</fullName>
    </submittedName>
</protein>
<feature type="compositionally biased region" description="Low complexity" evidence="2">
    <location>
        <begin position="45"/>
        <end position="69"/>
    </location>
</feature>
<reference evidence="3" key="2">
    <citation type="journal article" date="2023" name="BMC Genomics">
        <title>Pest status, molecular evolution, and epigenetic factors derived from the genome assembly of Frankliniella fusca, a thysanopteran phytovirus vector.</title>
        <authorList>
            <person name="Catto M.A."/>
            <person name="Labadie P.E."/>
            <person name="Jacobson A.L."/>
            <person name="Kennedy G.G."/>
            <person name="Srinivasan R."/>
            <person name="Hunt B.G."/>
        </authorList>
    </citation>
    <scope>NUCLEOTIDE SEQUENCE</scope>
    <source>
        <strain evidence="3">PL_HMW_Pooled</strain>
    </source>
</reference>
<feature type="coiled-coil region" evidence="1">
    <location>
        <begin position="485"/>
        <end position="512"/>
    </location>
</feature>
<proteinExistence type="predicted"/>
<feature type="compositionally biased region" description="Polar residues" evidence="2">
    <location>
        <begin position="192"/>
        <end position="223"/>
    </location>
</feature>
<feature type="compositionally biased region" description="Pro residues" evidence="2">
    <location>
        <begin position="99"/>
        <end position="120"/>
    </location>
</feature>
<name>A0AAE1GR51_9NEOP</name>
<dbReference type="Proteomes" id="UP001219518">
    <property type="component" value="Unassembled WGS sequence"/>
</dbReference>
<organism evidence="3 4">
    <name type="scientific">Frankliniella fusca</name>
    <dbReference type="NCBI Taxonomy" id="407009"/>
    <lineage>
        <taxon>Eukaryota</taxon>
        <taxon>Metazoa</taxon>
        <taxon>Ecdysozoa</taxon>
        <taxon>Arthropoda</taxon>
        <taxon>Hexapoda</taxon>
        <taxon>Insecta</taxon>
        <taxon>Pterygota</taxon>
        <taxon>Neoptera</taxon>
        <taxon>Paraneoptera</taxon>
        <taxon>Thysanoptera</taxon>
        <taxon>Terebrantia</taxon>
        <taxon>Thripoidea</taxon>
        <taxon>Thripidae</taxon>
        <taxon>Frankliniella</taxon>
    </lineage>
</organism>
<feature type="region of interest" description="Disordered" evidence="2">
    <location>
        <begin position="404"/>
        <end position="424"/>
    </location>
</feature>
<dbReference type="EMBL" id="JAHWGI010000011">
    <property type="protein sequence ID" value="KAK3907514.1"/>
    <property type="molecule type" value="Genomic_DNA"/>
</dbReference>
<feature type="compositionally biased region" description="Gly residues" evidence="2">
    <location>
        <begin position="121"/>
        <end position="140"/>
    </location>
</feature>
<evidence type="ECO:0000313" key="4">
    <source>
        <dbReference type="Proteomes" id="UP001219518"/>
    </source>
</evidence>
<dbReference type="PANTHER" id="PTHR12784:SF28">
    <property type="entry name" value="PROTEIN SICKIE"/>
    <property type="match status" value="1"/>
</dbReference>
<dbReference type="AlphaFoldDB" id="A0AAE1GR51"/>
<reference evidence="3" key="1">
    <citation type="submission" date="2021-07" db="EMBL/GenBank/DDBJ databases">
        <authorList>
            <person name="Catto M.A."/>
            <person name="Jacobson A."/>
            <person name="Kennedy G."/>
            <person name="Labadie P."/>
            <person name="Hunt B.G."/>
            <person name="Srinivasan R."/>
        </authorList>
    </citation>
    <scope>NUCLEOTIDE SEQUENCE</scope>
    <source>
        <strain evidence="3">PL_HMW_Pooled</strain>
        <tissue evidence="3">Head</tissue>
    </source>
</reference>
<keyword evidence="4" id="KW-1185">Reference proteome</keyword>
<evidence type="ECO:0000256" key="2">
    <source>
        <dbReference type="SAM" id="MobiDB-lite"/>
    </source>
</evidence>
<accession>A0AAE1GR51</accession>
<gene>
    <name evidence="3" type="ORF">KUF71_003013</name>
</gene>
<feature type="region of interest" description="Disordered" evidence="2">
    <location>
        <begin position="287"/>
        <end position="307"/>
    </location>
</feature>
<dbReference type="GO" id="GO:0022008">
    <property type="term" value="P:neurogenesis"/>
    <property type="evidence" value="ECO:0007669"/>
    <property type="project" value="InterPro"/>
</dbReference>
<feature type="compositionally biased region" description="Basic and acidic residues" evidence="2">
    <location>
        <begin position="70"/>
        <end position="95"/>
    </location>
</feature>
<feature type="compositionally biased region" description="Basic and acidic residues" evidence="2">
    <location>
        <begin position="16"/>
        <end position="32"/>
    </location>
</feature>
<evidence type="ECO:0000313" key="3">
    <source>
        <dbReference type="EMBL" id="KAK3907514.1"/>
    </source>
</evidence>
<dbReference type="PANTHER" id="PTHR12784">
    <property type="entry name" value="STEERIN"/>
    <property type="match status" value="1"/>
</dbReference>
<comment type="caution">
    <text evidence="3">The sequence shown here is derived from an EMBL/GenBank/DDBJ whole genome shotgun (WGS) entry which is preliminary data.</text>
</comment>
<feature type="compositionally biased region" description="Polar residues" evidence="2">
    <location>
        <begin position="414"/>
        <end position="423"/>
    </location>
</feature>